<dbReference type="CDD" id="cd20753">
    <property type="entry name" value="cyt_P460_Mc-like"/>
    <property type="match status" value="1"/>
</dbReference>
<evidence type="ECO:0000313" key="7">
    <source>
        <dbReference type="Proteomes" id="UP001589774"/>
    </source>
</evidence>
<dbReference type="InterPro" id="IPR038142">
    <property type="entry name" value="Cytochrome_P460_sp"/>
</dbReference>
<organism evidence="6 7">
    <name type="scientific">Olivibacter oleidegradans</name>
    <dbReference type="NCBI Taxonomy" id="760123"/>
    <lineage>
        <taxon>Bacteria</taxon>
        <taxon>Pseudomonadati</taxon>
        <taxon>Bacteroidota</taxon>
        <taxon>Sphingobacteriia</taxon>
        <taxon>Sphingobacteriales</taxon>
        <taxon>Sphingobacteriaceae</taxon>
        <taxon>Olivibacter</taxon>
    </lineage>
</organism>
<dbReference type="InterPro" id="IPR009056">
    <property type="entry name" value="Cyt_c-like_dom"/>
</dbReference>
<evidence type="ECO:0000313" key="6">
    <source>
        <dbReference type="EMBL" id="MFC0320319.1"/>
    </source>
</evidence>
<dbReference type="InterPro" id="IPR032033">
    <property type="entry name" value="Cytochrome_P460"/>
</dbReference>
<keyword evidence="3" id="KW-0349">Heme</keyword>
<keyword evidence="2 3" id="KW-0408">Iron</keyword>
<dbReference type="EMBL" id="JBHLWO010000002">
    <property type="protein sequence ID" value="MFC0320319.1"/>
    <property type="molecule type" value="Genomic_DNA"/>
</dbReference>
<feature type="transmembrane region" description="Helical" evidence="4">
    <location>
        <begin position="12"/>
        <end position="29"/>
    </location>
</feature>
<reference evidence="6 7" key="1">
    <citation type="submission" date="2024-09" db="EMBL/GenBank/DDBJ databases">
        <authorList>
            <person name="Sun Q."/>
            <person name="Mori K."/>
        </authorList>
    </citation>
    <scope>NUCLEOTIDE SEQUENCE [LARGE SCALE GENOMIC DNA]</scope>
    <source>
        <strain evidence="6 7">CCM 7765</strain>
    </source>
</reference>
<comment type="caution">
    <text evidence="6">The sequence shown here is derived from an EMBL/GenBank/DDBJ whole genome shotgun (WGS) entry which is preliminary data.</text>
</comment>
<dbReference type="Gene3D" id="3.50.70.20">
    <property type="entry name" value="Cytochrome P460"/>
    <property type="match status" value="1"/>
</dbReference>
<accession>A0ABV6HN44</accession>
<evidence type="ECO:0000259" key="5">
    <source>
        <dbReference type="PROSITE" id="PS51007"/>
    </source>
</evidence>
<gene>
    <name evidence="6" type="ORF">ACFFI0_18475</name>
</gene>
<protein>
    <submittedName>
        <fullName evidence="6">Heme-binding domain-containing protein</fullName>
    </submittedName>
</protein>
<evidence type="ECO:0000256" key="4">
    <source>
        <dbReference type="SAM" id="Phobius"/>
    </source>
</evidence>
<dbReference type="Proteomes" id="UP001589774">
    <property type="component" value="Unassembled WGS sequence"/>
</dbReference>
<sequence>MEAIRRKRKQRLYLALLGIISLFIGIQFFNQPLAGKPITGAIEAPKEVRAILERSCYGCHSNEQKLNWLERTAPVSWIVKKDVNRAREVLNFSEWGKYSPAEHEGKMYAILNMLKAGKMPLSPYTLLHPTAKISKKDIAVINAYTLSLSRKDTTANSSFAHPEAIPTISEERFSVSPNGIKYTDAFKNWKVISMSTLFDHSIRVIFGNEIAVKAIEEENFHPWPKGSLVVKAVWEQTEGPDGELRAGKFINAQFMVKDAEQYKNTEGWGFAKFSGQQLIPTGKTALFAQQSCISCHRQLAESTGYLFDVPLKVNRKELISKIIRHE</sequence>
<dbReference type="Pfam" id="PF16694">
    <property type="entry name" value="Cytochrome_P460"/>
    <property type="match status" value="1"/>
</dbReference>
<keyword evidence="4" id="KW-1133">Transmembrane helix</keyword>
<evidence type="ECO:0000256" key="2">
    <source>
        <dbReference type="ARBA" id="ARBA00023004"/>
    </source>
</evidence>
<keyword evidence="4" id="KW-0472">Membrane</keyword>
<name>A0ABV6HN44_9SPHI</name>
<dbReference type="InterPro" id="IPR025992">
    <property type="entry name" value="Haem-bd"/>
</dbReference>
<dbReference type="SMART" id="SM01235">
    <property type="entry name" value="Haem_bd"/>
    <property type="match status" value="1"/>
</dbReference>
<evidence type="ECO:0000256" key="3">
    <source>
        <dbReference type="PROSITE-ProRule" id="PRU00433"/>
    </source>
</evidence>
<keyword evidence="4" id="KW-0812">Transmembrane</keyword>
<dbReference type="Pfam" id="PF14376">
    <property type="entry name" value="Haem_bd"/>
    <property type="match status" value="1"/>
</dbReference>
<keyword evidence="7" id="KW-1185">Reference proteome</keyword>
<evidence type="ECO:0000256" key="1">
    <source>
        <dbReference type="ARBA" id="ARBA00022723"/>
    </source>
</evidence>
<proteinExistence type="predicted"/>
<keyword evidence="1 3" id="KW-0479">Metal-binding</keyword>
<dbReference type="RefSeq" id="WP_130858394.1">
    <property type="nucleotide sequence ID" value="NZ_JBHLWO010000002.1"/>
</dbReference>
<dbReference type="PROSITE" id="PS51007">
    <property type="entry name" value="CYTC"/>
    <property type="match status" value="1"/>
</dbReference>
<feature type="domain" description="Cytochrome c" evidence="5">
    <location>
        <begin position="40"/>
        <end position="149"/>
    </location>
</feature>